<organism evidence="2 3">
    <name type="scientific">Coccomyxa subellipsoidea</name>
    <dbReference type="NCBI Taxonomy" id="248742"/>
    <lineage>
        <taxon>Eukaryota</taxon>
        <taxon>Viridiplantae</taxon>
        <taxon>Chlorophyta</taxon>
        <taxon>core chlorophytes</taxon>
        <taxon>Trebouxiophyceae</taxon>
        <taxon>Trebouxiophyceae incertae sedis</taxon>
        <taxon>Coccomyxaceae</taxon>
        <taxon>Coccomyxa</taxon>
    </lineage>
</organism>
<dbReference type="InterPro" id="IPR002052">
    <property type="entry name" value="DNA_methylase_N6_adenine_CS"/>
</dbReference>
<dbReference type="SUPFAM" id="SSF53335">
    <property type="entry name" value="S-adenosyl-L-methionine-dependent methyltransferases"/>
    <property type="match status" value="1"/>
</dbReference>
<dbReference type="Pfam" id="PF13847">
    <property type="entry name" value="Methyltransf_31"/>
    <property type="match status" value="1"/>
</dbReference>
<evidence type="ECO:0000259" key="1">
    <source>
        <dbReference type="Pfam" id="PF13847"/>
    </source>
</evidence>
<feature type="domain" description="Methyltransferase" evidence="1">
    <location>
        <begin position="50"/>
        <end position="162"/>
    </location>
</feature>
<reference evidence="2 3" key="1">
    <citation type="journal article" date="2024" name="Nat. Commun.">
        <title>Phylogenomics reveals the evolutionary origins of lichenization in chlorophyte algae.</title>
        <authorList>
            <person name="Puginier C."/>
            <person name="Libourel C."/>
            <person name="Otte J."/>
            <person name="Skaloud P."/>
            <person name="Haon M."/>
            <person name="Grisel S."/>
            <person name="Petersen M."/>
            <person name="Berrin J.G."/>
            <person name="Delaux P.M."/>
            <person name="Dal Grande F."/>
            <person name="Keller J."/>
        </authorList>
    </citation>
    <scope>NUCLEOTIDE SEQUENCE [LARGE SCALE GENOMIC DNA]</scope>
    <source>
        <strain evidence="2 3">SAG 216-7</strain>
    </source>
</reference>
<dbReference type="InterPro" id="IPR025714">
    <property type="entry name" value="Methyltranfer_dom"/>
</dbReference>
<proteinExistence type="predicted"/>
<keyword evidence="3" id="KW-1185">Reference proteome</keyword>
<dbReference type="InterPro" id="IPR029063">
    <property type="entry name" value="SAM-dependent_MTases_sf"/>
</dbReference>
<name>A0ABR2YC85_9CHLO</name>
<dbReference type="EMBL" id="JALJOT010000016">
    <property type="protein sequence ID" value="KAK9902139.1"/>
    <property type="molecule type" value="Genomic_DNA"/>
</dbReference>
<dbReference type="InterPro" id="IPR051720">
    <property type="entry name" value="rRNA_MeTrfase/Polyamine_Synth"/>
</dbReference>
<dbReference type="CDD" id="cd02440">
    <property type="entry name" value="AdoMet_MTases"/>
    <property type="match status" value="1"/>
</dbReference>
<accession>A0ABR2YC85</accession>
<dbReference type="PANTHER" id="PTHR23290">
    <property type="entry name" value="RRNA N6-ADENOSINE-METHYLTRANSFERASE METTL5"/>
    <property type="match status" value="1"/>
</dbReference>
<dbReference type="PANTHER" id="PTHR23290:SF0">
    <property type="entry name" value="RRNA N6-ADENOSINE-METHYLTRANSFERASE METTL5"/>
    <property type="match status" value="1"/>
</dbReference>
<dbReference type="PROSITE" id="PS00092">
    <property type="entry name" value="N6_MTASE"/>
    <property type="match status" value="1"/>
</dbReference>
<dbReference type="Proteomes" id="UP001491310">
    <property type="component" value="Unassembled WGS sequence"/>
</dbReference>
<comment type="caution">
    <text evidence="2">The sequence shown here is derived from an EMBL/GenBank/DDBJ whole genome shotgun (WGS) entry which is preliminary data.</text>
</comment>
<dbReference type="Gene3D" id="3.40.50.150">
    <property type="entry name" value="Vaccinia Virus protein VP39"/>
    <property type="match status" value="1"/>
</dbReference>
<protein>
    <recommendedName>
        <fullName evidence="1">Methyltransferase domain-containing protein</fullName>
    </recommendedName>
</protein>
<evidence type="ECO:0000313" key="3">
    <source>
        <dbReference type="Proteomes" id="UP001491310"/>
    </source>
</evidence>
<gene>
    <name evidence="2" type="ORF">WJX75_005634</name>
</gene>
<sequence>MKLKELRSIMQDIEPFDEPKVELEQYPTGPEIASRMLFTIDSVYDEFAGRMVVDLGCGTGMLGIGAALLGSSHVIGVDIDSDALETAQANLDSFEDIQMDFLQCSISDLDRQPRLRADTVIMNPPFGTRRKGADVDFLRAAFRVSRGSVYSLHKTSTRSHLHRVAQKELSAASAEVIAQLRYDLPASYAFHRERSKDIEVDLWRFEVPPSR</sequence>
<evidence type="ECO:0000313" key="2">
    <source>
        <dbReference type="EMBL" id="KAK9902139.1"/>
    </source>
</evidence>